<dbReference type="SMART" id="SM00728">
    <property type="entry name" value="ChW"/>
    <property type="match status" value="6"/>
</dbReference>
<accession>A0A1M6M8L7</accession>
<dbReference type="OrthoDB" id="9763643at2"/>
<dbReference type="SUPFAM" id="SSF53187">
    <property type="entry name" value="Zn-dependent exopeptidases"/>
    <property type="match status" value="1"/>
</dbReference>
<dbReference type="GO" id="GO:0030288">
    <property type="term" value="C:outer membrane-bounded periplasmic space"/>
    <property type="evidence" value="ECO:0007669"/>
    <property type="project" value="TreeGrafter"/>
</dbReference>
<sequence length="940" mass="104225">MRRLKKKLSLFLSFTLLMVQIIWSPFIRVQAITATSILNDTQVTLDKAQEWARNNQATSTFIDIAKLYWELAPKHGGVDPALAYAQAAKESGFGRFHDGIDESYHNPIMIKSAVGDLKAFQKFSTWQDGISAHLDHLALYAGAEGYPKIKETLDPIHDEELLGTVKTIEGLSNTWSQSSTYGEELVSMINTMNATILATQLKNVLVVESPSTYNLEKNVDLDIKGYALNSSNVKLINVYLDNKIVGSTNTQVERKDLEKQFSSYPNNSFSGFEFKINSSLLAVGKHLINVEALGYNGTKENKLFEINIKELPNIFKVENIIPDDVSNTKLLNVEGWALSVQGVEKINIYINDKVVQSTLLNLLRQDIAKQYNNYPVSDVNAFKTSVNLGEFNEGQYKVKIEAVYKDGTSLSEVKDLNIVRKVAETPVIQEVKIQPRSLALTAAPPQTMSGRKLIVLDPGHGGTDSGAVATHNGIAYQEAKLNLNMAYKVKQKLESYGYEVQMTRTQDYQSMELSERTDFANARNPIFFLSIHHDSFTETAKGSSSHYSTYRPNIDTSGLYVSGDITYDSTPSQPAVESEIAAKNLANAMASVGFTNRGARDHNLYVTRNTNMASVLVECGFITSPIDILMITNPFKQELMAQNIASTIKNQYGEPVDLPPDDGTQGVAYKAHVEDIGWQNWVENGELSGTEGKSKRVESLKILAQNIPGVNITYRAHVQDIGWQNWVKDGELAGTTGKSKRIEALEIKLEGSEAYKYNIRYQAHVQDIGWQNWVKDGNTAGTTGKSKRIEAIRIEIIPKVIVTSPGVSYQGHVESIGWQSWTKNGELAGTVGKGLRLEGLNIKLENAPSDLNITYRAHVQDIGWQNWVSNGQVAGTTGKSLKIEAIEIKLTGANASNYSVEYQAHVQDMGWQPLVRDGETSGTTGKNKRMEAVRIQIVRK</sequence>
<evidence type="ECO:0000259" key="2">
    <source>
        <dbReference type="SMART" id="SM00646"/>
    </source>
</evidence>
<dbReference type="Proteomes" id="UP000184080">
    <property type="component" value="Unassembled WGS sequence"/>
</dbReference>
<dbReference type="CDD" id="cd02696">
    <property type="entry name" value="MurNAc-LAA"/>
    <property type="match status" value="1"/>
</dbReference>
<name>A0A1M6M8L7_9CLOT</name>
<proteinExistence type="predicted"/>
<dbReference type="RefSeq" id="WP_073010730.1">
    <property type="nucleotide sequence ID" value="NZ_FQZO01000008.1"/>
</dbReference>
<evidence type="ECO:0000256" key="1">
    <source>
        <dbReference type="ARBA" id="ARBA00022801"/>
    </source>
</evidence>
<organism evidence="3 4">
    <name type="scientific">Clostridium amylolyticum</name>
    <dbReference type="NCBI Taxonomy" id="1121298"/>
    <lineage>
        <taxon>Bacteria</taxon>
        <taxon>Bacillati</taxon>
        <taxon>Bacillota</taxon>
        <taxon>Clostridia</taxon>
        <taxon>Eubacteriales</taxon>
        <taxon>Clostridiaceae</taxon>
        <taxon>Clostridium</taxon>
    </lineage>
</organism>
<dbReference type="Pfam" id="PF07538">
    <property type="entry name" value="ChW"/>
    <property type="match status" value="6"/>
</dbReference>
<reference evidence="3 4" key="1">
    <citation type="submission" date="2016-11" db="EMBL/GenBank/DDBJ databases">
        <authorList>
            <person name="Jaros S."/>
            <person name="Januszkiewicz K."/>
            <person name="Wedrychowicz H."/>
        </authorList>
    </citation>
    <scope>NUCLEOTIDE SEQUENCE [LARGE SCALE GENOMIC DNA]</scope>
    <source>
        <strain evidence="3 4">DSM 21864</strain>
    </source>
</reference>
<dbReference type="GO" id="GO:0009253">
    <property type="term" value="P:peptidoglycan catabolic process"/>
    <property type="evidence" value="ECO:0007669"/>
    <property type="project" value="InterPro"/>
</dbReference>
<dbReference type="InterPro" id="IPR002508">
    <property type="entry name" value="MurNAc-LAA_cat"/>
</dbReference>
<dbReference type="Pfam" id="PF01832">
    <property type="entry name" value="Glucosaminidase"/>
    <property type="match status" value="1"/>
</dbReference>
<dbReference type="PANTHER" id="PTHR30404">
    <property type="entry name" value="N-ACETYLMURAMOYL-L-ALANINE AMIDASE"/>
    <property type="match status" value="1"/>
</dbReference>
<dbReference type="SMART" id="SM00646">
    <property type="entry name" value="Ami_3"/>
    <property type="match status" value="1"/>
</dbReference>
<dbReference type="InterPro" id="IPR050695">
    <property type="entry name" value="N-acetylmuramoyl_amidase_3"/>
</dbReference>
<dbReference type="GO" id="GO:0008745">
    <property type="term" value="F:N-acetylmuramoyl-L-alanine amidase activity"/>
    <property type="evidence" value="ECO:0007669"/>
    <property type="project" value="InterPro"/>
</dbReference>
<protein>
    <submittedName>
        <fullName evidence="3">N-acetylmuramoyl-L-alanine amidase</fullName>
    </submittedName>
</protein>
<dbReference type="PANTHER" id="PTHR30404:SF0">
    <property type="entry name" value="N-ACETYLMURAMOYL-L-ALANINE AMIDASE AMIC"/>
    <property type="match status" value="1"/>
</dbReference>
<dbReference type="GO" id="GO:0004040">
    <property type="term" value="F:amidase activity"/>
    <property type="evidence" value="ECO:0007669"/>
    <property type="project" value="InterPro"/>
</dbReference>
<feature type="domain" description="MurNAc-LAA" evidence="2">
    <location>
        <begin position="517"/>
        <end position="649"/>
    </location>
</feature>
<evidence type="ECO:0000313" key="3">
    <source>
        <dbReference type="EMBL" id="SHJ79720.1"/>
    </source>
</evidence>
<dbReference type="Pfam" id="PF01520">
    <property type="entry name" value="Amidase_3"/>
    <property type="match status" value="1"/>
</dbReference>
<dbReference type="InterPro" id="IPR006637">
    <property type="entry name" value="ChW"/>
</dbReference>
<keyword evidence="1" id="KW-0378">Hydrolase</keyword>
<dbReference type="EMBL" id="FQZO01000008">
    <property type="protein sequence ID" value="SHJ79720.1"/>
    <property type="molecule type" value="Genomic_DNA"/>
</dbReference>
<gene>
    <name evidence="3" type="ORF">SAMN05444401_3887</name>
</gene>
<dbReference type="Gene3D" id="3.40.630.40">
    <property type="entry name" value="Zn-dependent exopeptidases"/>
    <property type="match status" value="1"/>
</dbReference>
<dbReference type="InterPro" id="IPR002901">
    <property type="entry name" value="MGlyc_endo_b_GlcNAc-like_dom"/>
</dbReference>
<keyword evidence="4" id="KW-1185">Reference proteome</keyword>
<dbReference type="STRING" id="1121298.SAMN05444401_3887"/>
<dbReference type="AlphaFoldDB" id="A0A1M6M8L7"/>
<evidence type="ECO:0000313" key="4">
    <source>
        <dbReference type="Proteomes" id="UP000184080"/>
    </source>
</evidence>